<feature type="compositionally biased region" description="Basic and acidic residues" evidence="1">
    <location>
        <begin position="290"/>
        <end position="307"/>
    </location>
</feature>
<proteinExistence type="predicted"/>
<feature type="compositionally biased region" description="Polar residues" evidence="1">
    <location>
        <begin position="357"/>
        <end position="373"/>
    </location>
</feature>
<organism evidence="2 3">
    <name type="scientific">Exophiala spinifera</name>
    <dbReference type="NCBI Taxonomy" id="91928"/>
    <lineage>
        <taxon>Eukaryota</taxon>
        <taxon>Fungi</taxon>
        <taxon>Dikarya</taxon>
        <taxon>Ascomycota</taxon>
        <taxon>Pezizomycotina</taxon>
        <taxon>Eurotiomycetes</taxon>
        <taxon>Chaetothyriomycetidae</taxon>
        <taxon>Chaetothyriales</taxon>
        <taxon>Herpotrichiellaceae</taxon>
        <taxon>Exophiala</taxon>
    </lineage>
</organism>
<feature type="compositionally biased region" description="Polar residues" evidence="1">
    <location>
        <begin position="21"/>
        <end position="30"/>
    </location>
</feature>
<feature type="region of interest" description="Disordered" evidence="1">
    <location>
        <begin position="287"/>
        <end position="307"/>
    </location>
</feature>
<dbReference type="STRING" id="91928.A0A0D2A7V7"/>
<dbReference type="VEuPathDB" id="FungiDB:PV08_01450"/>
<protein>
    <submittedName>
        <fullName evidence="2">Uncharacterized protein</fullName>
    </submittedName>
</protein>
<dbReference type="GeneID" id="27328533"/>
<dbReference type="EMBL" id="KN847492">
    <property type="protein sequence ID" value="KIW20872.1"/>
    <property type="molecule type" value="Genomic_DNA"/>
</dbReference>
<feature type="region of interest" description="Disordered" evidence="1">
    <location>
        <begin position="328"/>
        <end position="377"/>
    </location>
</feature>
<dbReference type="AlphaFoldDB" id="A0A0D2A7V7"/>
<dbReference type="RefSeq" id="XP_016241088.1">
    <property type="nucleotide sequence ID" value="XM_016375812.1"/>
</dbReference>
<reference evidence="2 3" key="1">
    <citation type="submission" date="2015-01" db="EMBL/GenBank/DDBJ databases">
        <title>The Genome Sequence of Exophiala spinifera CBS89968.</title>
        <authorList>
            <consortium name="The Broad Institute Genomics Platform"/>
            <person name="Cuomo C."/>
            <person name="de Hoog S."/>
            <person name="Gorbushina A."/>
            <person name="Stielow B."/>
            <person name="Teixiera M."/>
            <person name="Abouelleil A."/>
            <person name="Chapman S.B."/>
            <person name="Priest M."/>
            <person name="Young S.K."/>
            <person name="Wortman J."/>
            <person name="Nusbaum C."/>
            <person name="Birren B."/>
        </authorList>
    </citation>
    <scope>NUCLEOTIDE SEQUENCE [LARGE SCALE GENOMIC DNA]</scope>
    <source>
        <strain evidence="2 3">CBS 89968</strain>
    </source>
</reference>
<accession>A0A0D2A7V7</accession>
<dbReference type="HOGENOM" id="CLU_014331_1_0_1"/>
<feature type="compositionally biased region" description="Low complexity" evidence="1">
    <location>
        <begin position="1"/>
        <end position="14"/>
    </location>
</feature>
<feature type="compositionally biased region" description="Low complexity" evidence="1">
    <location>
        <begin position="335"/>
        <end position="345"/>
    </location>
</feature>
<dbReference type="Proteomes" id="UP000053328">
    <property type="component" value="Unassembled WGS sequence"/>
</dbReference>
<feature type="region of interest" description="Disordered" evidence="1">
    <location>
        <begin position="1"/>
        <end position="30"/>
    </location>
</feature>
<evidence type="ECO:0000313" key="2">
    <source>
        <dbReference type="EMBL" id="KIW20872.1"/>
    </source>
</evidence>
<sequence length="607" mass="67150">MALSATAPLPSSPLSSPPPTQSFSKTISTTATGPTYRTAVELPFELSQHVQTYYEEQLFTQAYNFLISIVSNSVSHVDPLKPITIPSPPHLALAATIAVHPVFTTRTYSREKWDQAISALRLLRLVIPLVGPINADSAAAFGFHRYDSRLSRHTSTTGHDDDEDDYHSDNHSVTSTGLNIRYASSQSLFTCCEDFWHLVGWAFNCASLAASSAVHASRWTYYSSLLTFLVDLLERDWSLRTKGPSPTAEESMVLNYIELASGGYTRARRILRAIFADGGTRSTSEFRPIFSHELKEPPKQETKPIAKREDLDIDADIYGDYLMRDESDLSDDDNASTATGTTASGRPAKRLRRAGSRTRTPSAKVTPKTSAGSLRSDYHDGPDDKCFAFLGDTEAVNLRKRLLRLLICVSEHPTMTETSPTTFPDMEELLTLFVEFIKPLPLSAFSEIILSAPSPEGPMPPNFHEVRRIQSQVFEPQTAALLCESLLQRTLENSAPSIRSDVLLSQKKLTEEYLPFAAGKNSIDANARVSVLLEALTRSLAQLGELKREEGLTAAVYRGIEKRMSKVVDAVEGKKQKKGEKRSDEAWSLLVESGERMRRIVDGLQGG</sequence>
<keyword evidence="3" id="KW-1185">Reference proteome</keyword>
<dbReference type="OrthoDB" id="5411773at2759"/>
<feature type="compositionally biased region" description="Basic residues" evidence="1">
    <location>
        <begin position="347"/>
        <end position="356"/>
    </location>
</feature>
<evidence type="ECO:0000313" key="3">
    <source>
        <dbReference type="Proteomes" id="UP000053328"/>
    </source>
</evidence>
<gene>
    <name evidence="2" type="ORF">PV08_01450</name>
</gene>
<name>A0A0D2A7V7_9EURO</name>
<evidence type="ECO:0000256" key="1">
    <source>
        <dbReference type="SAM" id="MobiDB-lite"/>
    </source>
</evidence>